<dbReference type="Proteomes" id="UP000033647">
    <property type="component" value="Unassembled WGS sequence"/>
</dbReference>
<gene>
    <name evidence="12" type="ORF">TI39_contig48g00016</name>
</gene>
<dbReference type="EMBL" id="LAFY01000045">
    <property type="protein sequence ID" value="KJY02490.1"/>
    <property type="molecule type" value="Genomic_DNA"/>
</dbReference>
<organism evidence="12 13">
    <name type="scientific">Zymoseptoria brevis</name>
    <dbReference type="NCBI Taxonomy" id="1047168"/>
    <lineage>
        <taxon>Eukaryota</taxon>
        <taxon>Fungi</taxon>
        <taxon>Dikarya</taxon>
        <taxon>Ascomycota</taxon>
        <taxon>Pezizomycotina</taxon>
        <taxon>Dothideomycetes</taxon>
        <taxon>Dothideomycetidae</taxon>
        <taxon>Mycosphaerellales</taxon>
        <taxon>Mycosphaerellaceae</taxon>
        <taxon>Zymoseptoria</taxon>
    </lineage>
</organism>
<evidence type="ECO:0000256" key="7">
    <source>
        <dbReference type="ARBA" id="ARBA00069139"/>
    </source>
</evidence>
<dbReference type="Pfam" id="PF07690">
    <property type="entry name" value="MFS_1"/>
    <property type="match status" value="1"/>
</dbReference>
<dbReference type="FunFam" id="1.20.1250.20:FF:000011">
    <property type="entry name" value="MFS multidrug transporter, putative"/>
    <property type="match status" value="1"/>
</dbReference>
<feature type="transmembrane region" description="Helical" evidence="10">
    <location>
        <begin position="214"/>
        <end position="240"/>
    </location>
</feature>
<reference evidence="12 13" key="1">
    <citation type="submission" date="2015-03" db="EMBL/GenBank/DDBJ databases">
        <title>RNA-seq based gene annotation and comparative genomics of four Zymoseptoria species reveal species-specific pathogenicity related genes and transposable element activity.</title>
        <authorList>
            <person name="Grandaubert J."/>
            <person name="Bhattacharyya A."/>
            <person name="Stukenbrock E.H."/>
        </authorList>
    </citation>
    <scope>NUCLEOTIDE SEQUENCE [LARGE SCALE GENOMIC DNA]</scope>
    <source>
        <strain evidence="12 13">Zb18110</strain>
    </source>
</reference>
<evidence type="ECO:0000259" key="11">
    <source>
        <dbReference type="PROSITE" id="PS50850"/>
    </source>
</evidence>
<dbReference type="CDD" id="cd17323">
    <property type="entry name" value="MFS_Tpo1_MDR_like"/>
    <property type="match status" value="1"/>
</dbReference>
<name>A0A0F4GYI9_9PEZI</name>
<feature type="transmembrane region" description="Helical" evidence="10">
    <location>
        <begin position="358"/>
        <end position="380"/>
    </location>
</feature>
<evidence type="ECO:0000256" key="10">
    <source>
        <dbReference type="SAM" id="Phobius"/>
    </source>
</evidence>
<dbReference type="GO" id="GO:0005886">
    <property type="term" value="C:plasma membrane"/>
    <property type="evidence" value="ECO:0007669"/>
    <property type="project" value="TreeGrafter"/>
</dbReference>
<feature type="transmembrane region" description="Helical" evidence="10">
    <location>
        <begin position="157"/>
        <end position="175"/>
    </location>
</feature>
<feature type="transmembrane region" description="Helical" evidence="10">
    <location>
        <begin position="471"/>
        <end position="489"/>
    </location>
</feature>
<keyword evidence="2 10" id="KW-0812">Transmembrane</keyword>
<evidence type="ECO:0000256" key="1">
    <source>
        <dbReference type="ARBA" id="ARBA00004141"/>
    </source>
</evidence>
<accession>A0A0F4GYI9</accession>
<feature type="compositionally biased region" description="Basic and acidic residues" evidence="9">
    <location>
        <begin position="12"/>
        <end position="22"/>
    </location>
</feature>
<evidence type="ECO:0000256" key="9">
    <source>
        <dbReference type="SAM" id="MobiDB-lite"/>
    </source>
</evidence>
<feature type="transmembrane region" description="Helical" evidence="10">
    <location>
        <begin position="426"/>
        <end position="451"/>
    </location>
</feature>
<evidence type="ECO:0000256" key="4">
    <source>
        <dbReference type="ARBA" id="ARBA00023136"/>
    </source>
</evidence>
<dbReference type="PANTHER" id="PTHR23502">
    <property type="entry name" value="MAJOR FACILITATOR SUPERFAMILY"/>
    <property type="match status" value="1"/>
</dbReference>
<evidence type="ECO:0000256" key="3">
    <source>
        <dbReference type="ARBA" id="ARBA00022989"/>
    </source>
</evidence>
<dbReference type="PROSITE" id="PS50850">
    <property type="entry name" value="MFS"/>
    <property type="match status" value="1"/>
</dbReference>
<dbReference type="SUPFAM" id="SSF103473">
    <property type="entry name" value="MFS general substrate transporter"/>
    <property type="match status" value="1"/>
</dbReference>
<feature type="transmembrane region" description="Helical" evidence="10">
    <location>
        <begin position="401"/>
        <end position="420"/>
    </location>
</feature>
<dbReference type="PANTHER" id="PTHR23502:SF182">
    <property type="entry name" value="POLYAMINE TRANSPORTER, PUTATIVE-RELATED"/>
    <property type="match status" value="1"/>
</dbReference>
<comment type="function">
    <text evidence="6">MFS transporter; part of the gene cluster that mediates the biosynthesis of cercosporin, a light-activated, non-host-selective toxin. The perylenequinone chromophore of cercosporin absorbs light energy to attain an electronically-activated triplet state and produces active oxygen species such as the hydroxyl radical, superoxide, hydrogen peroxide or singlet oxygen upon reaction with oxygen molecules. These reactive oxygen species cause damage to various cellular components including lipids, proteins and nucleic acids. Responsible for secretion and accumulation of cercosporin, but does not play any roles in self-protection against the toxicity of cercosporin.</text>
</comment>
<proteinExistence type="inferred from homology"/>
<keyword evidence="3 10" id="KW-1133">Transmembrane helix</keyword>
<dbReference type="GO" id="GO:0015606">
    <property type="term" value="F:spermidine transmembrane transporter activity"/>
    <property type="evidence" value="ECO:0007669"/>
    <property type="project" value="TreeGrafter"/>
</dbReference>
<comment type="similarity">
    <text evidence="5">Belongs to the major facilitator superfamily. CAR1 family.</text>
</comment>
<evidence type="ECO:0000256" key="5">
    <source>
        <dbReference type="ARBA" id="ARBA00038347"/>
    </source>
</evidence>
<feature type="transmembrane region" description="Helical" evidence="10">
    <location>
        <begin position="495"/>
        <end position="515"/>
    </location>
</feature>
<keyword evidence="13" id="KW-1185">Reference proteome</keyword>
<dbReference type="InterPro" id="IPR020846">
    <property type="entry name" value="MFS_dom"/>
</dbReference>
<protein>
    <recommendedName>
        <fullName evidence="7">Cercosporin MFS transporter CTB4</fullName>
    </recommendedName>
    <alternativeName>
        <fullName evidence="8">Cercosporin toxin biosynthesis cluster protein 4</fullName>
    </alternativeName>
</protein>
<feature type="transmembrane region" description="Helical" evidence="10">
    <location>
        <begin position="317"/>
        <end position="338"/>
    </location>
</feature>
<dbReference type="GO" id="GO:0000297">
    <property type="term" value="F:spermine transmembrane transporter activity"/>
    <property type="evidence" value="ECO:0007669"/>
    <property type="project" value="TreeGrafter"/>
</dbReference>
<dbReference type="InterPro" id="IPR036259">
    <property type="entry name" value="MFS_trans_sf"/>
</dbReference>
<evidence type="ECO:0000313" key="13">
    <source>
        <dbReference type="Proteomes" id="UP000033647"/>
    </source>
</evidence>
<feature type="domain" description="Major facilitator superfamily (MFS) profile" evidence="11">
    <location>
        <begin position="92"/>
        <end position="524"/>
    </location>
</feature>
<feature type="transmembrane region" description="Helical" evidence="10">
    <location>
        <begin position="181"/>
        <end position="202"/>
    </location>
</feature>
<dbReference type="OrthoDB" id="3936150at2759"/>
<dbReference type="Gene3D" id="1.20.1250.20">
    <property type="entry name" value="MFS general substrate transporter like domains"/>
    <property type="match status" value="1"/>
</dbReference>
<dbReference type="STRING" id="1047168.A0A0F4GYI9"/>
<evidence type="ECO:0000313" key="12">
    <source>
        <dbReference type="EMBL" id="KJY02490.1"/>
    </source>
</evidence>
<comment type="caution">
    <text evidence="12">The sequence shown here is derived from an EMBL/GenBank/DDBJ whole genome shotgun (WGS) entry which is preliminary data.</text>
</comment>
<feature type="transmembrane region" description="Helical" evidence="10">
    <location>
        <begin position="93"/>
        <end position="111"/>
    </location>
</feature>
<evidence type="ECO:0000256" key="6">
    <source>
        <dbReference type="ARBA" id="ARBA00053977"/>
    </source>
</evidence>
<evidence type="ECO:0000256" key="8">
    <source>
        <dbReference type="ARBA" id="ARBA00077167"/>
    </source>
</evidence>
<comment type="subcellular location">
    <subcellularLocation>
        <location evidence="1">Membrane</location>
        <topology evidence="1">Multi-pass membrane protein</topology>
    </subcellularLocation>
</comment>
<feature type="transmembrane region" description="Helical" evidence="10">
    <location>
        <begin position="123"/>
        <end position="145"/>
    </location>
</feature>
<dbReference type="AlphaFoldDB" id="A0A0F4GYI9"/>
<sequence length="531" mass="58196">MTDTCDQPSDADAEKHHKREIEAEAIQEAIEVGSSHDGDLENEDSYDVEKASTTHSKTKHDPATPVVTAQDWTGSDDPGNPHNWSGGKKARHFWPVAFLGFAGTTGSSIISPANQDLQQDFGISRTAAIVPLSVFVIGLGLGPMIAAPLSEVYGRSLVYKIIAPVYVLFLMGSGLSQSFASLIVCRLFAGLSSGPVLAIGSGTNADLFVPKDRAFTTAMFIMMPFLGPAFGPVIGGFAAYYRGWRWTMWSVIIIAGVAFLGVLQMEETYKKIILQKRAKKLGLPPPPGPKILSVEYFKTLVTVTLVRPITMLVSEPIVLLFGMYTAFQFSILFGYFAAYPYTFTTVYGFNTWQYGLTFLGIGVGVFCAVATCILCDRFVYQKKHYLAVKEGRAMVDPEHRLYAAMIGAFCTPIGLFWFAWTARSDIHWISPVLAGIPFALGNLSLFISAALYTIDVYGPLNGASAMAANGLLRYVLGGCFPLFTFQMYQNLTIKWATSMLGFICVAMMPIPFIFFKYGPVIRKKSRYAPMS</sequence>
<feature type="transmembrane region" description="Helical" evidence="10">
    <location>
        <begin position="246"/>
        <end position="263"/>
    </location>
</feature>
<keyword evidence="4 10" id="KW-0472">Membrane</keyword>
<feature type="region of interest" description="Disordered" evidence="9">
    <location>
        <begin position="1"/>
        <end position="86"/>
    </location>
</feature>
<dbReference type="InterPro" id="IPR011701">
    <property type="entry name" value="MFS"/>
</dbReference>
<evidence type="ECO:0000256" key="2">
    <source>
        <dbReference type="ARBA" id="ARBA00022692"/>
    </source>
</evidence>